<reference evidence="1 2" key="1">
    <citation type="submission" date="2014-06" db="EMBL/GenBank/DDBJ databases">
        <title>Evolutionary Origins and Diversification of the Mycorrhizal Mutualists.</title>
        <authorList>
            <consortium name="DOE Joint Genome Institute"/>
            <consortium name="Mycorrhizal Genomics Consortium"/>
            <person name="Kohler A."/>
            <person name="Kuo A."/>
            <person name="Nagy L.G."/>
            <person name="Floudas D."/>
            <person name="Copeland A."/>
            <person name="Barry K.W."/>
            <person name="Cichocki N."/>
            <person name="Veneault-Fourrey C."/>
            <person name="LaButti K."/>
            <person name="Lindquist E.A."/>
            <person name="Lipzen A."/>
            <person name="Lundell T."/>
            <person name="Morin E."/>
            <person name="Murat C."/>
            <person name="Riley R."/>
            <person name="Ohm R."/>
            <person name="Sun H."/>
            <person name="Tunlid A."/>
            <person name="Henrissat B."/>
            <person name="Grigoriev I.V."/>
            <person name="Hibbett D.S."/>
            <person name="Martin F."/>
        </authorList>
    </citation>
    <scope>NUCLEOTIDE SEQUENCE [LARGE SCALE GENOMIC DNA]</scope>
    <source>
        <strain evidence="1 2">SS14</strain>
    </source>
</reference>
<dbReference type="Proteomes" id="UP000054279">
    <property type="component" value="Unassembled WGS sequence"/>
</dbReference>
<proteinExistence type="predicted"/>
<sequence>MLIVHKILMKKKQRTVPLDGDAWIFDAMNIAKTVVSASKLVPVAGPFIEGGATLFYSALEQLKQMKQNKEDFKGLSEAIAMLL</sequence>
<evidence type="ECO:0000313" key="1">
    <source>
        <dbReference type="EMBL" id="KIJ24629.1"/>
    </source>
</evidence>
<protein>
    <submittedName>
        <fullName evidence="1">Uncharacterized protein</fullName>
    </submittedName>
</protein>
<organism evidence="1 2">
    <name type="scientific">Sphaerobolus stellatus (strain SS14)</name>
    <dbReference type="NCBI Taxonomy" id="990650"/>
    <lineage>
        <taxon>Eukaryota</taxon>
        <taxon>Fungi</taxon>
        <taxon>Dikarya</taxon>
        <taxon>Basidiomycota</taxon>
        <taxon>Agaricomycotina</taxon>
        <taxon>Agaricomycetes</taxon>
        <taxon>Phallomycetidae</taxon>
        <taxon>Geastrales</taxon>
        <taxon>Sphaerobolaceae</taxon>
        <taxon>Sphaerobolus</taxon>
    </lineage>
</organism>
<evidence type="ECO:0000313" key="2">
    <source>
        <dbReference type="Proteomes" id="UP000054279"/>
    </source>
</evidence>
<name>A0A0C9TRV8_SPHS4</name>
<dbReference type="EMBL" id="KN837471">
    <property type="protein sequence ID" value="KIJ24629.1"/>
    <property type="molecule type" value="Genomic_DNA"/>
</dbReference>
<accession>A0A0C9TRV8</accession>
<keyword evidence="2" id="KW-1185">Reference proteome</keyword>
<dbReference type="HOGENOM" id="CLU_152733_0_0_1"/>
<gene>
    <name evidence="1" type="ORF">M422DRAFT_274555</name>
</gene>
<dbReference type="AlphaFoldDB" id="A0A0C9TRV8"/>